<keyword evidence="1" id="KW-0479">Metal-binding</keyword>
<dbReference type="GeneID" id="104734818"/>
<name>A0ABM0V937_CAMSA</name>
<evidence type="ECO:0000256" key="4">
    <source>
        <dbReference type="ARBA" id="ARBA00023015"/>
    </source>
</evidence>
<dbReference type="RefSeq" id="XP_010452772.1">
    <property type="nucleotide sequence ID" value="XM_010454470.2"/>
</dbReference>
<accession>A0ABM0V937</accession>
<keyword evidence="2" id="KW-0863">Zinc-finger</keyword>
<reference evidence="7" key="1">
    <citation type="journal article" date="2014" name="Nat. Commun.">
        <title>The emerging biofuel crop Camelina sativa retains a highly undifferentiated hexaploid genome structure.</title>
        <authorList>
            <person name="Kagale S."/>
            <person name="Koh C."/>
            <person name="Nixon J."/>
            <person name="Bollina V."/>
            <person name="Clarke W.E."/>
            <person name="Tuteja R."/>
            <person name="Spillane C."/>
            <person name="Robinson S.J."/>
            <person name="Links M.G."/>
            <person name="Clarke C."/>
            <person name="Higgins E.E."/>
            <person name="Huebert T."/>
            <person name="Sharpe A.G."/>
            <person name="Parkin I.A."/>
        </authorList>
    </citation>
    <scope>NUCLEOTIDE SEQUENCE [LARGE SCALE GENOMIC DNA]</scope>
    <source>
        <strain evidence="7">cv. DH55</strain>
    </source>
</reference>
<dbReference type="SUPFAM" id="SSF57903">
    <property type="entry name" value="FYVE/PHD zinc finger"/>
    <property type="match status" value="1"/>
</dbReference>
<evidence type="ECO:0000313" key="7">
    <source>
        <dbReference type="Proteomes" id="UP000694864"/>
    </source>
</evidence>
<dbReference type="Proteomes" id="UP000694864">
    <property type="component" value="Chromosome 13"/>
</dbReference>
<protein>
    <submittedName>
        <fullName evidence="8">Uncharacterized protein LOC104734818</fullName>
    </submittedName>
</protein>
<dbReference type="InterPro" id="IPR013083">
    <property type="entry name" value="Znf_RING/FYVE/PHD"/>
</dbReference>
<dbReference type="PANTHER" id="PTHR33304:SF36">
    <property type="entry name" value="GB|AAF26970.1-RELATED"/>
    <property type="match status" value="1"/>
</dbReference>
<evidence type="ECO:0000256" key="3">
    <source>
        <dbReference type="ARBA" id="ARBA00022833"/>
    </source>
</evidence>
<dbReference type="InterPro" id="IPR011011">
    <property type="entry name" value="Znf_FYVE_PHD"/>
</dbReference>
<proteinExistence type="predicted"/>
<reference evidence="8" key="2">
    <citation type="submission" date="2025-08" db="UniProtKB">
        <authorList>
            <consortium name="RefSeq"/>
        </authorList>
    </citation>
    <scope>IDENTIFICATION</scope>
    <source>
        <tissue evidence="8">Leaf</tissue>
    </source>
</reference>
<evidence type="ECO:0000256" key="2">
    <source>
        <dbReference type="ARBA" id="ARBA00022771"/>
    </source>
</evidence>
<evidence type="ECO:0000313" key="8">
    <source>
        <dbReference type="RefSeq" id="XP_010452772.1"/>
    </source>
</evidence>
<dbReference type="InterPro" id="IPR049914">
    <property type="entry name" value="PHD1-3/5-6"/>
</dbReference>
<keyword evidence="3" id="KW-0862">Zinc</keyword>
<evidence type="ECO:0000256" key="5">
    <source>
        <dbReference type="ARBA" id="ARBA00023163"/>
    </source>
</evidence>
<gene>
    <name evidence="8" type="primary">LOC104734818</name>
</gene>
<sequence length="166" mass="18653">MVNLIEEPCQVCGDVGVKDYIMTCFSCRKVREHIYCARVCLRSVPHIWLCEVCRSPAPVLQMSDLKYSSSGNVKEDNSTPVLQRSTLDGGSIIHQPLHGLMLLSHSCPDKASLVTTDTSPTKKHRPQVLALPSPKKKRRTLRLADIGETKRQRPQSPHPCVFHRID</sequence>
<dbReference type="Gene3D" id="3.30.40.10">
    <property type="entry name" value="Zinc/RING finger domain, C3HC4 (zinc finger)"/>
    <property type="match status" value="1"/>
</dbReference>
<keyword evidence="5" id="KW-0804">Transcription</keyword>
<evidence type="ECO:0000256" key="6">
    <source>
        <dbReference type="SAM" id="MobiDB-lite"/>
    </source>
</evidence>
<organism evidence="7 8">
    <name type="scientific">Camelina sativa</name>
    <name type="common">False flax</name>
    <name type="synonym">Myagrum sativum</name>
    <dbReference type="NCBI Taxonomy" id="90675"/>
    <lineage>
        <taxon>Eukaryota</taxon>
        <taxon>Viridiplantae</taxon>
        <taxon>Streptophyta</taxon>
        <taxon>Embryophyta</taxon>
        <taxon>Tracheophyta</taxon>
        <taxon>Spermatophyta</taxon>
        <taxon>Magnoliopsida</taxon>
        <taxon>eudicotyledons</taxon>
        <taxon>Gunneridae</taxon>
        <taxon>Pentapetalae</taxon>
        <taxon>rosids</taxon>
        <taxon>malvids</taxon>
        <taxon>Brassicales</taxon>
        <taxon>Brassicaceae</taxon>
        <taxon>Camelineae</taxon>
        <taxon>Camelina</taxon>
    </lineage>
</organism>
<keyword evidence="7" id="KW-1185">Reference proteome</keyword>
<dbReference type="PANTHER" id="PTHR33304">
    <property type="match status" value="1"/>
</dbReference>
<feature type="region of interest" description="Disordered" evidence="6">
    <location>
        <begin position="113"/>
        <end position="166"/>
    </location>
</feature>
<keyword evidence="4" id="KW-0805">Transcription regulation</keyword>
<evidence type="ECO:0000256" key="1">
    <source>
        <dbReference type="ARBA" id="ARBA00022723"/>
    </source>
</evidence>